<keyword evidence="4 13" id="KW-0808">Transferase</keyword>
<dbReference type="EMBL" id="CP031050">
    <property type="protein sequence ID" value="QDZ25536.1"/>
    <property type="molecule type" value="Genomic_DNA"/>
</dbReference>
<feature type="region of interest" description="Disordered" evidence="11">
    <location>
        <begin position="52"/>
        <end position="84"/>
    </location>
</feature>
<accession>A0A5B8MZT6</accession>
<comment type="subcellular location">
    <subcellularLocation>
        <location evidence="1">Golgi apparatus membrane</location>
        <topology evidence="1">Single-pass type II membrane protein</topology>
    </subcellularLocation>
</comment>
<dbReference type="PANTHER" id="PTHR11987">
    <property type="entry name" value="ALPHA-2,8-SIALYLTRANSFERASE"/>
    <property type="match status" value="1"/>
</dbReference>
<name>A0A5B8MZT6_9CHLO</name>
<keyword evidence="7" id="KW-1133">Transmembrane helix</keyword>
<evidence type="ECO:0000256" key="11">
    <source>
        <dbReference type="SAM" id="MobiDB-lite"/>
    </source>
</evidence>
<evidence type="ECO:0000313" key="14">
    <source>
        <dbReference type="Proteomes" id="UP000316726"/>
    </source>
</evidence>
<dbReference type="InterPro" id="IPR038578">
    <property type="entry name" value="GT29-like_sf"/>
</dbReference>
<evidence type="ECO:0000256" key="3">
    <source>
        <dbReference type="ARBA" id="ARBA00022676"/>
    </source>
</evidence>
<reference evidence="13 14" key="1">
    <citation type="submission" date="2018-07" db="EMBL/GenBank/DDBJ databases">
        <title>The complete nuclear genome of the prasinophyte Chloropicon primus (CCMP1205).</title>
        <authorList>
            <person name="Pombert J.-F."/>
            <person name="Otis C."/>
            <person name="Turmel M."/>
            <person name="Lemieux C."/>
        </authorList>
    </citation>
    <scope>NUCLEOTIDE SEQUENCE [LARGE SCALE GENOMIC DNA]</scope>
    <source>
        <strain evidence="13 14">CCMP1205</strain>
    </source>
</reference>
<evidence type="ECO:0000256" key="8">
    <source>
        <dbReference type="ARBA" id="ARBA00023034"/>
    </source>
</evidence>
<evidence type="ECO:0000256" key="5">
    <source>
        <dbReference type="ARBA" id="ARBA00022692"/>
    </source>
</evidence>
<feature type="region of interest" description="Disordered" evidence="11">
    <location>
        <begin position="531"/>
        <end position="551"/>
    </location>
</feature>
<keyword evidence="9" id="KW-0472">Membrane</keyword>
<feature type="compositionally biased region" description="Basic and acidic residues" evidence="11">
    <location>
        <begin position="52"/>
        <end position="61"/>
    </location>
</feature>
<dbReference type="Gene3D" id="3.90.1480.20">
    <property type="entry name" value="Glycosyl transferase family 29"/>
    <property type="match status" value="2"/>
</dbReference>
<organism evidence="13 14">
    <name type="scientific">Chloropicon primus</name>
    <dbReference type="NCBI Taxonomy" id="1764295"/>
    <lineage>
        <taxon>Eukaryota</taxon>
        <taxon>Viridiplantae</taxon>
        <taxon>Chlorophyta</taxon>
        <taxon>Chloropicophyceae</taxon>
        <taxon>Chloropicales</taxon>
        <taxon>Chloropicaceae</taxon>
        <taxon>Chloropicon</taxon>
    </lineage>
</organism>
<dbReference type="SUPFAM" id="SSF81296">
    <property type="entry name" value="E set domains"/>
    <property type="match status" value="1"/>
</dbReference>
<dbReference type="GO" id="GO:0008373">
    <property type="term" value="F:sialyltransferase activity"/>
    <property type="evidence" value="ECO:0007669"/>
    <property type="project" value="InterPro"/>
</dbReference>
<dbReference type="Pfam" id="PF01833">
    <property type="entry name" value="TIG"/>
    <property type="match status" value="1"/>
</dbReference>
<dbReference type="PANTHER" id="PTHR11987:SF36">
    <property type="entry name" value="SIA-ALPHA-2,3-GAL-BETA-1,4-GLCNAC-R:ALPHA 2,8-SIALYLTRANSFERASE"/>
    <property type="match status" value="1"/>
</dbReference>
<keyword evidence="5" id="KW-0812">Transmembrane</keyword>
<comment type="similarity">
    <text evidence="2">Belongs to the glycosyltransferase 29 family.</text>
</comment>
<keyword evidence="10" id="KW-0325">Glycoprotein</keyword>
<dbReference type="InterPro" id="IPR050943">
    <property type="entry name" value="Glycosyltr_29_Sialyltrsf"/>
</dbReference>
<dbReference type="Gene3D" id="2.60.40.10">
    <property type="entry name" value="Immunoglobulins"/>
    <property type="match status" value="1"/>
</dbReference>
<evidence type="ECO:0000313" key="13">
    <source>
        <dbReference type="EMBL" id="QDZ25536.1"/>
    </source>
</evidence>
<evidence type="ECO:0000256" key="1">
    <source>
        <dbReference type="ARBA" id="ARBA00004323"/>
    </source>
</evidence>
<evidence type="ECO:0000256" key="10">
    <source>
        <dbReference type="ARBA" id="ARBA00023180"/>
    </source>
</evidence>
<gene>
    <name evidence="13" type="ORF">A3770_17p80540</name>
</gene>
<dbReference type="AlphaFoldDB" id="A0A5B8MZT6"/>
<evidence type="ECO:0000256" key="7">
    <source>
        <dbReference type="ARBA" id="ARBA00022989"/>
    </source>
</evidence>
<dbReference type="CDD" id="cd19952">
    <property type="entry name" value="GT29"/>
    <property type="match status" value="1"/>
</dbReference>
<keyword evidence="14" id="KW-1185">Reference proteome</keyword>
<evidence type="ECO:0000256" key="9">
    <source>
        <dbReference type="ARBA" id="ARBA00023136"/>
    </source>
</evidence>
<protein>
    <submittedName>
        <fullName evidence="13">Sialyltransferase</fullName>
    </submittedName>
</protein>
<evidence type="ECO:0000256" key="6">
    <source>
        <dbReference type="ARBA" id="ARBA00022968"/>
    </source>
</evidence>
<evidence type="ECO:0000259" key="12">
    <source>
        <dbReference type="Pfam" id="PF01833"/>
    </source>
</evidence>
<keyword evidence="3 13" id="KW-0328">Glycosyltransferase</keyword>
<evidence type="ECO:0000256" key="2">
    <source>
        <dbReference type="ARBA" id="ARBA00006003"/>
    </source>
</evidence>
<keyword evidence="6" id="KW-0735">Signal-anchor</keyword>
<sequence length="944" mass="104755">MLQQILRPKGVLSVLLFVYTLTVISRVPHSVLHDLSHRKAELLHLVQVEEGRQGGSQHDENIDIVSSKVSDGQEDPREASSAASMTDDLWYDGDLEGKEVEFDATQEYRNIDLPVITVHSIEPRFAPRAGGIAAIIRGRGFSALTNSKRQIGRKLHVLIGDVPCGETRWVSDGILKCLLPVGSGTGLEVTVQPCICSGDGEKGAASEAEVAPIVQTNSGVVFSYTEDLLKGLVNAEPALEVVPNHQAYGIQMHTGQLIPPFNLEVTMGAARRAAGDGDEDSGNEAGPDISLSSHAILPELARVLPQEDWQTRHATCAVVGKSGSLLGSKLGSTIDKHSAVFRIDNAPSGSKYSADVGKKVTYQLLDAKWSNALLNMASSGVPHVARWWLDTAAVVLWASQSQSNYVQLKYLYPEANIVMLSRAFDLHIMKQFDEFSRRLVLSKLTDVKAMRVKAEKLGSLIHAVSMALQVCENVDIYGVFPRCGLHSKCRQTFFDDSELTAGEKVEHEVEKSYLMALGALHLVNTTTPVRVRDDGKPVKHPALSGQRRGNDGKCDEVMCRLSASQSSSPFQCTEHTRTMRDDVVSNSCRCEKTWGGRFCERDMLELGSPSLASQVMKGINLNYNGSLLMGRETIIWDEENSDKGDGNGGSGTTGYIELPQGTTRNRTFQGDYYEMNRHMYNMLPENDNALFRNLNLSPKSAKVDSCAVIGNSGSLLHNPHGEEIDNHTMVYRFNQAPTAGFEVYTGVRTTHESLNSAWVKALVETIDSGGEGKQGLAPGGNRWRWRKKDTTLVLFEMFDIAGILQKTKDSNLNKEKWWKNNFLTLRSQWPDKAVLPYNPLFVVWAYRRYGDFKKRFTQLNLGTFPGEKPMSGFYAILFLMQACERVDLYGFEAYQESAGTDVMGTKYHYFDDAVPRHNSHSFDLTQYIYRAIAHANPRRLRIRS</sequence>
<feature type="domain" description="IPT/TIG" evidence="12">
    <location>
        <begin position="117"/>
        <end position="192"/>
    </location>
</feature>
<dbReference type="Proteomes" id="UP000316726">
    <property type="component" value="Chromosome 17"/>
</dbReference>
<dbReference type="GO" id="GO:0000139">
    <property type="term" value="C:Golgi membrane"/>
    <property type="evidence" value="ECO:0007669"/>
    <property type="project" value="UniProtKB-SubCell"/>
</dbReference>
<dbReference type="InterPro" id="IPR002909">
    <property type="entry name" value="IPT_dom"/>
</dbReference>
<dbReference type="InterPro" id="IPR001675">
    <property type="entry name" value="Glyco_trans_29"/>
</dbReference>
<dbReference type="InterPro" id="IPR014756">
    <property type="entry name" value="Ig_E-set"/>
</dbReference>
<dbReference type="OrthoDB" id="10264956at2759"/>
<dbReference type="InterPro" id="IPR013783">
    <property type="entry name" value="Ig-like_fold"/>
</dbReference>
<proteinExistence type="inferred from homology"/>
<dbReference type="Pfam" id="PF00777">
    <property type="entry name" value="Glyco_transf_29"/>
    <property type="match status" value="2"/>
</dbReference>
<evidence type="ECO:0000256" key="4">
    <source>
        <dbReference type="ARBA" id="ARBA00022679"/>
    </source>
</evidence>
<keyword evidence="8" id="KW-0333">Golgi apparatus</keyword>